<organism evidence="1 2">
    <name type="scientific">Entomomonas moraniae</name>
    <dbReference type="NCBI Taxonomy" id="2213226"/>
    <lineage>
        <taxon>Bacteria</taxon>
        <taxon>Pseudomonadati</taxon>
        <taxon>Pseudomonadota</taxon>
        <taxon>Gammaproteobacteria</taxon>
        <taxon>Pseudomonadales</taxon>
        <taxon>Pseudomonadaceae</taxon>
        <taxon>Entomomonas</taxon>
    </lineage>
</organism>
<evidence type="ECO:0000313" key="2">
    <source>
        <dbReference type="Proteomes" id="UP000273143"/>
    </source>
</evidence>
<dbReference type="RefSeq" id="WP_127164270.1">
    <property type="nucleotide sequence ID" value="NZ_CP029822.1"/>
</dbReference>
<proteinExistence type="predicted"/>
<name>A0A451EP09_9GAMM</name>
<accession>A0A451EP09</accession>
<protein>
    <submittedName>
        <fullName evidence="1">Uncharacterized protein</fullName>
    </submittedName>
</protein>
<reference evidence="2" key="1">
    <citation type="submission" date="2018-06" db="EMBL/GenBank/DDBJ databases">
        <title>Complete genome of Pseudomonas insecticola strain QZS01.</title>
        <authorList>
            <person name="Wang J."/>
            <person name="Su Q."/>
        </authorList>
    </citation>
    <scope>NUCLEOTIDE SEQUENCE [LARGE SCALE GENOMIC DNA]</scope>
    <source>
        <strain evidence="2">QZS01</strain>
    </source>
</reference>
<dbReference type="EMBL" id="CP029822">
    <property type="protein sequence ID" value="AZS51520.1"/>
    <property type="molecule type" value="Genomic_DNA"/>
</dbReference>
<evidence type="ECO:0000313" key="1">
    <source>
        <dbReference type="EMBL" id="AZS51520.1"/>
    </source>
</evidence>
<gene>
    <name evidence="1" type="ORF">DM558_12400</name>
</gene>
<dbReference type="Proteomes" id="UP000273143">
    <property type="component" value="Chromosome"/>
</dbReference>
<sequence length="204" mass="23655">MKLQHSRQAWHDAYYPQIKSANVWGEQVLAFSHYPCKALKHHHDYQLIHNCLAGKVQQAISKLPKTLQSFGHYLYSPLSTSRDLKVAHQLVKCIYNQQAPIVSDSEQQTVLDYLILLAINNYRSFIMGQKKLVKTLKKINQQLQAYGQTVIVSNEWKVFWQPLYSRLLSICEALDQQALSPVEQIIKETKHNLNQRGSNVRQRS</sequence>
<dbReference type="KEGG" id="emo:DM558_12400"/>
<dbReference type="AlphaFoldDB" id="A0A451EP09"/>
<keyword evidence="2" id="KW-1185">Reference proteome</keyword>